<dbReference type="Gene3D" id="3.40.50.300">
    <property type="entry name" value="P-loop containing nucleotide triphosphate hydrolases"/>
    <property type="match status" value="1"/>
</dbReference>
<dbReference type="Proteomes" id="UP000092403">
    <property type="component" value="Unassembled WGS sequence"/>
</dbReference>
<evidence type="ECO:0000256" key="4">
    <source>
        <dbReference type="ARBA" id="ARBA00022741"/>
    </source>
</evidence>
<dbReference type="SUPFAM" id="SSF50249">
    <property type="entry name" value="Nucleic acid-binding proteins"/>
    <property type="match status" value="1"/>
</dbReference>
<dbReference type="EMBL" id="LNJC01000031">
    <property type="protein sequence ID" value="KYC49600.1"/>
    <property type="molecule type" value="Genomic_DNA"/>
</dbReference>
<dbReference type="InterPro" id="IPR033762">
    <property type="entry name" value="MCM_OB"/>
</dbReference>
<dbReference type="GO" id="GO:0016787">
    <property type="term" value="F:hydrolase activity"/>
    <property type="evidence" value="ECO:0007669"/>
    <property type="project" value="UniProtKB-KW"/>
</dbReference>
<proteinExistence type="inferred from homology"/>
<dbReference type="AlphaFoldDB" id="A0A150IJT1"/>
<keyword evidence="4 9" id="KW-0547">Nucleotide-binding</keyword>
<gene>
    <name evidence="11" type="primary">mcm</name>
    <name evidence="13" type="synonym">mcm_1</name>
    <name evidence="11" type="ORF">APG10_01090</name>
    <name evidence="12" type="ORF">APG11_01187</name>
    <name evidence="13" type="ORF">APG12_01374</name>
</gene>
<dbReference type="Gene3D" id="2.20.28.10">
    <property type="match status" value="1"/>
</dbReference>
<dbReference type="EMBL" id="LNGE01000027">
    <property type="protein sequence ID" value="KYC45172.1"/>
    <property type="molecule type" value="Genomic_DNA"/>
</dbReference>
<dbReference type="Pfam" id="PF17855">
    <property type="entry name" value="MCM_lid"/>
    <property type="match status" value="1"/>
</dbReference>
<evidence type="ECO:0000256" key="5">
    <source>
        <dbReference type="ARBA" id="ARBA00022801"/>
    </source>
</evidence>
<dbReference type="Pfam" id="PF17207">
    <property type="entry name" value="MCM_OB"/>
    <property type="match status" value="1"/>
</dbReference>
<sequence>MKLNKEEVIDRFKEFYEAYPDVSEPKYKKLIDKMKIEGKSSLYIDFDDLIDFDFDLSEQLLNEPEDILASPSQALKEVYGAEANKRLTARFINLPPTERIDIRDIRAVHINKLIQVEGVVRRTSEVKPEVIEAVFSCERCSEYITIMQDSHIFKTPVTCSNPACGRNGPFTLVKTYSKFIDWQNIKIQEKPEKLKGGRLPWIMDCIIKDDIVDLAQPGNVVTIVGILKTVQEGSTKSGGKKTTFTKSIEVNSIEIKEKDIQDLELSEEDEEKILELSSDPKICENITNSIAPSIFGNQHVKYAVALQLFSSEARILNDGTRIRGDSHILLVGDPGVAKSQILKYINLVAPRSIYTSGKGTSAAGLTAAVIRDETSGSFALEAGALVIADNGIACIDEIDKMSNEDRSSIHEAMEQQTISIAKAGIIATLNARASILAAANPKRGRFDSYKPLGEQIDLLPTLLSRFDLIFILTDKPKESEDKKIAEHILKLHSNEKQSIMPVLGTDEIRKYAIYSKKTIKEITLTEEAKNRLLEFYVSIRKKGEEKNTPIPITARQLESLIRLSEARARMRLSDKVMVEDVEDIIQLYMKSIEEIGKDPETGEIDIDMIMTGRPKSQRDKITVIMDIISNLDKKNNNEGALTSEVYEEARAENISDSFTRKIIDELKQKGDVYEPRPDRLKLTLL</sequence>
<dbReference type="InterPro" id="IPR036388">
    <property type="entry name" value="WH-like_DNA-bd_sf"/>
</dbReference>
<dbReference type="PATRIC" id="fig|1706436.3.peg.1107"/>
<dbReference type="InterPro" id="IPR027925">
    <property type="entry name" value="MCM_N"/>
</dbReference>
<dbReference type="Pfam" id="PF00493">
    <property type="entry name" value="MCM"/>
    <property type="match status" value="1"/>
</dbReference>
<dbReference type="InterPro" id="IPR031327">
    <property type="entry name" value="MCM"/>
</dbReference>
<dbReference type="Gene3D" id="2.40.50.140">
    <property type="entry name" value="Nucleic acid-binding proteins"/>
    <property type="match status" value="1"/>
</dbReference>
<dbReference type="InterPro" id="IPR041562">
    <property type="entry name" value="MCM_lid"/>
</dbReference>
<comment type="caution">
    <text evidence="11">The sequence shown here is derived from an EMBL/GenBank/DDBJ whole genome shotgun (WGS) entry which is preliminary data.</text>
</comment>
<dbReference type="Gene3D" id="3.30.1640.10">
    <property type="entry name" value="mini-chromosome maintenance (MCM) complex, chain A, domain 1"/>
    <property type="match status" value="1"/>
</dbReference>
<keyword evidence="3" id="KW-0235">DNA replication</keyword>
<dbReference type="GO" id="GO:0003697">
    <property type="term" value="F:single-stranded DNA binding"/>
    <property type="evidence" value="ECO:0007669"/>
    <property type="project" value="TreeGrafter"/>
</dbReference>
<accession>A0A150IXA8</accession>
<dbReference type="Gene3D" id="1.10.10.10">
    <property type="entry name" value="Winged helix-like DNA-binding domain superfamily/Winged helix DNA-binding domain"/>
    <property type="match status" value="1"/>
</dbReference>
<evidence type="ECO:0000313" key="13">
    <source>
        <dbReference type="EMBL" id="KYC49600.1"/>
    </source>
</evidence>
<evidence type="ECO:0000313" key="15">
    <source>
        <dbReference type="Proteomes" id="UP000092401"/>
    </source>
</evidence>
<reference evidence="14 15" key="1">
    <citation type="journal article" date="2016" name="ISME J.">
        <title>Chasing the elusive Euryarchaeota class WSA2: genomes reveal a uniquely fastidious methyl-reducing methanogen.</title>
        <authorList>
            <person name="Nobu M.K."/>
            <person name="Narihiro T."/>
            <person name="Kuroda K."/>
            <person name="Mei R."/>
            <person name="Liu W.T."/>
        </authorList>
    </citation>
    <scope>NUCLEOTIDE SEQUENCE [LARGE SCALE GENOMIC DNA]</scope>
    <source>
        <strain evidence="11">B03fssc0709_Meth_Bin005</strain>
        <strain evidence="12">B15fssc0709_Meth_Bin003</strain>
        <strain evidence="13">BMIXfssc0709_Meth_Bin006</strain>
    </source>
</reference>
<evidence type="ECO:0000313" key="14">
    <source>
        <dbReference type="Proteomes" id="UP000091929"/>
    </source>
</evidence>
<dbReference type="FunFam" id="3.40.50.300:FF:000826">
    <property type="entry name" value="Replicative DNA helicase Mcm"/>
    <property type="match status" value="1"/>
</dbReference>
<dbReference type="InterPro" id="IPR027417">
    <property type="entry name" value="P-loop_NTPase"/>
</dbReference>
<dbReference type="PRINTS" id="PR01657">
    <property type="entry name" value="MCMFAMILY"/>
</dbReference>
<evidence type="ECO:0000256" key="8">
    <source>
        <dbReference type="ARBA" id="ARBA00023125"/>
    </source>
</evidence>
<dbReference type="GO" id="GO:0006260">
    <property type="term" value="P:DNA replication"/>
    <property type="evidence" value="ECO:0007669"/>
    <property type="project" value="UniProtKB-KW"/>
</dbReference>
<evidence type="ECO:0000256" key="2">
    <source>
        <dbReference type="ARBA" id="ARBA00012551"/>
    </source>
</evidence>
<dbReference type="PANTHER" id="PTHR11630">
    <property type="entry name" value="DNA REPLICATION LICENSING FACTOR MCM FAMILY MEMBER"/>
    <property type="match status" value="1"/>
</dbReference>
<evidence type="ECO:0000256" key="6">
    <source>
        <dbReference type="ARBA" id="ARBA00022806"/>
    </source>
</evidence>
<protein>
    <recommendedName>
        <fullName evidence="2">DNA helicase</fullName>
        <ecNumber evidence="2">3.6.4.12</ecNumber>
    </recommendedName>
</protein>
<comment type="similarity">
    <text evidence="1 9">Belongs to the MCM family.</text>
</comment>
<organism evidence="11 15">
    <name type="scientific">Candidatus Methanofastidiosum methylothiophilum</name>
    <dbReference type="NCBI Taxonomy" id="1705564"/>
    <lineage>
        <taxon>Archaea</taxon>
        <taxon>Methanobacteriati</taxon>
        <taxon>Methanobacteriota</taxon>
        <taxon>Stenosarchaea group</taxon>
        <taxon>Candidatus Methanofastidiosia</taxon>
        <taxon>Candidatus Methanofastidiosales</taxon>
        <taxon>Candidatus Methanofastidiosaceae</taxon>
        <taxon>Candidatus Methanofastidiosum</taxon>
    </lineage>
</organism>
<name>A0A150IJT1_9EURY</name>
<dbReference type="SMART" id="SM00382">
    <property type="entry name" value="AAA"/>
    <property type="match status" value="1"/>
</dbReference>
<dbReference type="EMBL" id="LNGF01000024">
    <property type="protein sequence ID" value="KYC47416.1"/>
    <property type="molecule type" value="Genomic_DNA"/>
</dbReference>
<evidence type="ECO:0000259" key="10">
    <source>
        <dbReference type="PROSITE" id="PS50051"/>
    </source>
</evidence>
<evidence type="ECO:0000313" key="12">
    <source>
        <dbReference type="EMBL" id="KYC47416.1"/>
    </source>
</evidence>
<dbReference type="SUPFAM" id="SSF52540">
    <property type="entry name" value="P-loop containing nucleoside triphosphate hydrolases"/>
    <property type="match status" value="1"/>
</dbReference>
<keyword evidence="6" id="KW-0347">Helicase</keyword>
<dbReference type="PATRIC" id="fig|1706437.3.peg.1196"/>
<evidence type="ECO:0000313" key="11">
    <source>
        <dbReference type="EMBL" id="KYC45172.1"/>
    </source>
</evidence>
<dbReference type="PATRIC" id="fig|1706438.3.peg.1380"/>
<dbReference type="FunFam" id="2.20.28.10:FF:000003">
    <property type="entry name" value="DNA helicase"/>
    <property type="match status" value="1"/>
</dbReference>
<dbReference type="InterPro" id="IPR003593">
    <property type="entry name" value="AAA+_ATPase"/>
</dbReference>
<feature type="domain" description="MCM C-terminal AAA(+) ATPase" evidence="10">
    <location>
        <begin position="282"/>
        <end position="488"/>
    </location>
</feature>
<keyword evidence="5 11" id="KW-0378">Hydrolase</keyword>
<evidence type="ECO:0000256" key="9">
    <source>
        <dbReference type="RuleBase" id="RU004070"/>
    </source>
</evidence>
<dbReference type="EC" id="3.6.4.12" evidence="2"/>
<dbReference type="PROSITE" id="PS50051">
    <property type="entry name" value="MCM_2"/>
    <property type="match status" value="1"/>
</dbReference>
<keyword evidence="8 9" id="KW-0238">DNA-binding</keyword>
<keyword evidence="7 9" id="KW-0067">ATP-binding</keyword>
<evidence type="ECO:0000256" key="3">
    <source>
        <dbReference type="ARBA" id="ARBA00022705"/>
    </source>
</evidence>
<dbReference type="Proteomes" id="UP000092401">
    <property type="component" value="Unassembled WGS sequence"/>
</dbReference>
<dbReference type="InterPro" id="IPR012340">
    <property type="entry name" value="NA-bd_OB-fold"/>
</dbReference>
<dbReference type="InterPro" id="IPR001208">
    <property type="entry name" value="MCM_dom"/>
</dbReference>
<evidence type="ECO:0000256" key="7">
    <source>
        <dbReference type="ARBA" id="ARBA00022840"/>
    </source>
</evidence>
<accession>A0A150IR22</accession>
<evidence type="ECO:0000256" key="1">
    <source>
        <dbReference type="ARBA" id="ARBA00008010"/>
    </source>
</evidence>
<dbReference type="GO" id="GO:0017116">
    <property type="term" value="F:single-stranded DNA helicase activity"/>
    <property type="evidence" value="ECO:0007669"/>
    <property type="project" value="TreeGrafter"/>
</dbReference>
<accession>A0A150IJT1</accession>
<dbReference type="GO" id="GO:0005524">
    <property type="term" value="F:ATP binding"/>
    <property type="evidence" value="ECO:0007669"/>
    <property type="project" value="UniProtKB-KW"/>
</dbReference>
<dbReference type="PANTHER" id="PTHR11630:SF66">
    <property type="entry name" value="DNA REPLICATION LICENSING FACTOR MCM4"/>
    <property type="match status" value="1"/>
</dbReference>
<dbReference type="GO" id="GO:0042555">
    <property type="term" value="C:MCM complex"/>
    <property type="evidence" value="ECO:0007669"/>
    <property type="project" value="TreeGrafter"/>
</dbReference>
<dbReference type="SMART" id="SM00350">
    <property type="entry name" value="MCM"/>
    <property type="match status" value="1"/>
</dbReference>
<dbReference type="Proteomes" id="UP000091929">
    <property type="component" value="Unassembled WGS sequence"/>
</dbReference>
<dbReference type="Pfam" id="PF14551">
    <property type="entry name" value="MCM_N"/>
    <property type="match status" value="1"/>
</dbReference>